<dbReference type="EMBL" id="CP010427">
    <property type="protein sequence ID" value="AJC48377.1"/>
    <property type="molecule type" value="Genomic_DNA"/>
</dbReference>
<keyword evidence="2" id="KW-1185">Reference proteome</keyword>
<evidence type="ECO:0008006" key="3">
    <source>
        <dbReference type="Google" id="ProtNLM"/>
    </source>
</evidence>
<dbReference type="RefSeq" id="WP_039123302.1">
    <property type="nucleotide sequence ID" value="NZ_CP010427.1"/>
</dbReference>
<dbReference type="OrthoDB" id="5606289at2"/>
<dbReference type="STRING" id="594679.SD28_01230"/>
<evidence type="ECO:0000313" key="1">
    <source>
        <dbReference type="EMBL" id="AJC48377.1"/>
    </source>
</evidence>
<proteinExistence type="predicted"/>
<organism evidence="1 2">
    <name type="scientific">Allofrancisella guangzhouensis</name>
    <dbReference type="NCBI Taxonomy" id="594679"/>
    <lineage>
        <taxon>Bacteria</taxon>
        <taxon>Pseudomonadati</taxon>
        <taxon>Pseudomonadota</taxon>
        <taxon>Gammaproteobacteria</taxon>
        <taxon>Thiotrichales</taxon>
        <taxon>Francisellaceae</taxon>
        <taxon>Allofrancisella</taxon>
    </lineage>
</organism>
<evidence type="ECO:0000313" key="2">
    <source>
        <dbReference type="Proteomes" id="UP000031104"/>
    </source>
</evidence>
<protein>
    <recommendedName>
        <fullName evidence="3">Peptidase C80 domain-containing protein</fullName>
    </recommendedName>
</protein>
<dbReference type="Proteomes" id="UP000031104">
    <property type="component" value="Chromosome"/>
</dbReference>
<reference evidence="1 2" key="1">
    <citation type="submission" date="2014-12" db="EMBL/GenBank/DDBJ databases">
        <title>Complete genome sequence of Francisella guanzhouensis strain 08HL01032 isolated from air-conditioning system in China.</title>
        <authorList>
            <person name="Svensson D."/>
            <person name="Ohrman C."/>
            <person name="Backman S."/>
            <person name="Karlsson E."/>
            <person name="Nilsson E."/>
            <person name="Bystrom M."/>
            <person name="Larkeryd A."/>
            <person name="Stenberg P."/>
            <person name="Scholtz H.C."/>
            <person name="Forsman M."/>
            <person name="Sjodin A."/>
        </authorList>
    </citation>
    <scope>NUCLEOTIDE SEQUENCE [LARGE SCALE GENOMIC DNA]</scope>
    <source>
        <strain evidence="1 2">08HL01032</strain>
    </source>
</reference>
<dbReference type="AlphaFoldDB" id="A0A0A8E441"/>
<gene>
    <name evidence="1" type="ORF">SD28_01230</name>
</gene>
<name>A0A0A8E441_9GAMM</name>
<dbReference type="HOGENOM" id="CLU_731052_0_0_6"/>
<dbReference type="KEGG" id="fgu:SD28_01230"/>
<sequence length="378" mass="43875">MAYDLELAINFSKFVDETNSLNPHYHSIFKFVGDRLNKYDLDRFNNNSNAWIGQVQYERYKGAEPYEILPHSSFSFRKYEKLAPVLNLTCNFDNKLFPKYVGLLKQHILNKYINPNKKITKIRVFISGHGADNMRFGTGDGKLNHGFVSYSNVISILDNILLSSLDLNKLNADIQLISCNAGIRNYHEEFFNLLVEKYKDTGFNFNVTGYLENITLESVLSSDKFALSKTKMKPEIYDKKNPLIYSLVNSEDVSGIRSSFNKIVNKIEKIKKYNSATLSEIFKARDQALKDSDQKYNLIFIDVLRGLLINRIDELETNEFEREDSIACQTTTVVEKEETLQSSLNRFLLQITSLKKYFINHMKDWYHKRCELLQKSGC</sequence>
<accession>A0A0A8E441</accession>